<evidence type="ECO:0000256" key="4">
    <source>
        <dbReference type="SAM" id="SignalP"/>
    </source>
</evidence>
<dbReference type="Pfam" id="PF00431">
    <property type="entry name" value="CUB"/>
    <property type="match status" value="2"/>
</dbReference>
<dbReference type="PROSITE" id="PS01180">
    <property type="entry name" value="CUB"/>
    <property type="match status" value="2"/>
</dbReference>
<evidence type="ECO:0000256" key="3">
    <source>
        <dbReference type="PROSITE-ProRule" id="PRU00059"/>
    </source>
</evidence>
<comment type="caution">
    <text evidence="3">Lacks conserved residue(s) required for the propagation of feature annotation.</text>
</comment>
<dbReference type="InterPro" id="IPR035914">
    <property type="entry name" value="Sperma_CUB_dom_sf"/>
</dbReference>
<feature type="domain" description="CUB" evidence="5">
    <location>
        <begin position="275"/>
        <end position="384"/>
    </location>
</feature>
<dbReference type="EMBL" id="HACG01046124">
    <property type="protein sequence ID" value="CEK92989.1"/>
    <property type="molecule type" value="Transcribed_RNA"/>
</dbReference>
<evidence type="ECO:0000256" key="1">
    <source>
        <dbReference type="ARBA" id="ARBA00022737"/>
    </source>
</evidence>
<dbReference type="AlphaFoldDB" id="A0A0B7BI34"/>
<accession>A0A0B7BI34</accession>
<reference evidence="6" key="1">
    <citation type="submission" date="2014-12" db="EMBL/GenBank/DDBJ databases">
        <title>Insight into the proteome of Arion vulgaris.</title>
        <authorList>
            <person name="Aradska J."/>
            <person name="Bulat T."/>
            <person name="Smidak R."/>
            <person name="Sarate P."/>
            <person name="Gangsoo J."/>
            <person name="Sialana F."/>
            <person name="Bilban M."/>
            <person name="Lubec G."/>
        </authorList>
    </citation>
    <scope>NUCLEOTIDE SEQUENCE</scope>
    <source>
        <tissue evidence="6">Skin</tissue>
    </source>
</reference>
<feature type="signal peptide" evidence="4">
    <location>
        <begin position="1"/>
        <end position="16"/>
    </location>
</feature>
<feature type="chain" id="PRO_5002124709" description="CUB domain-containing protein" evidence="4">
    <location>
        <begin position="17"/>
        <end position="494"/>
    </location>
</feature>
<dbReference type="CDD" id="cd00041">
    <property type="entry name" value="CUB"/>
    <property type="match status" value="1"/>
</dbReference>
<protein>
    <recommendedName>
        <fullName evidence="5">CUB domain-containing protein</fullName>
    </recommendedName>
</protein>
<dbReference type="PANTHER" id="PTHR24251">
    <property type="entry name" value="OVOCHYMASE-RELATED"/>
    <property type="match status" value="1"/>
</dbReference>
<evidence type="ECO:0000259" key="5">
    <source>
        <dbReference type="PROSITE" id="PS01180"/>
    </source>
</evidence>
<proteinExistence type="predicted"/>
<keyword evidence="4" id="KW-0732">Signal</keyword>
<keyword evidence="2" id="KW-1015">Disulfide bond</keyword>
<name>A0A0B7BI34_9EUPU</name>
<evidence type="ECO:0000256" key="2">
    <source>
        <dbReference type="ARBA" id="ARBA00023157"/>
    </source>
</evidence>
<organism evidence="6">
    <name type="scientific">Arion vulgaris</name>
    <dbReference type="NCBI Taxonomy" id="1028688"/>
    <lineage>
        <taxon>Eukaryota</taxon>
        <taxon>Metazoa</taxon>
        <taxon>Spiralia</taxon>
        <taxon>Lophotrochozoa</taxon>
        <taxon>Mollusca</taxon>
        <taxon>Gastropoda</taxon>
        <taxon>Heterobranchia</taxon>
        <taxon>Euthyneura</taxon>
        <taxon>Panpulmonata</taxon>
        <taxon>Eupulmonata</taxon>
        <taxon>Stylommatophora</taxon>
        <taxon>Helicina</taxon>
        <taxon>Arionoidea</taxon>
        <taxon>Arionidae</taxon>
        <taxon>Arion</taxon>
    </lineage>
</organism>
<feature type="domain" description="CUB" evidence="5">
    <location>
        <begin position="54"/>
        <end position="175"/>
    </location>
</feature>
<dbReference type="SMART" id="SM00042">
    <property type="entry name" value="CUB"/>
    <property type="match status" value="2"/>
</dbReference>
<dbReference type="SUPFAM" id="SSF49854">
    <property type="entry name" value="Spermadhesin, CUB domain"/>
    <property type="match status" value="2"/>
</dbReference>
<gene>
    <name evidence="6" type="primary">ORF191392</name>
</gene>
<dbReference type="Gene3D" id="2.60.120.290">
    <property type="entry name" value="Spermadhesin, CUB domain"/>
    <property type="match status" value="2"/>
</dbReference>
<dbReference type="InterPro" id="IPR000859">
    <property type="entry name" value="CUB_dom"/>
</dbReference>
<evidence type="ECO:0000313" key="6">
    <source>
        <dbReference type="EMBL" id="CEK92989.1"/>
    </source>
</evidence>
<sequence length="494" mass="56318">MKVLVALLSFLLVAHAFPQFDSDSTPEYVTPSDNFDTEYTTSDYNPRQNFVVECGLNSFNVFNVEEAGDFPLYMIYSNTIQDTTYYNNEDCTIQFVTGNSSALVYLAFETFDLEYNYQCSYDSLCVKGVKFCGNWTDQQYQTLNYGVPAYNTFTLKFTTDSSVIRSGFKIRAYVYKYESEYSAYEPTGIEYAPSPSVLTNFQYRNITDYVDSCSLDNYGVTTPDYYNTDSNAYVTETSTPADDTPTVIECAEGSSTSYYSLYDDYNSNSFSAYPAINTYNDHRYTIKSTNYGNGLYSNNTDCEVKFYTSSSRKLLTLYYSDFEVEQSTGCYFDSVCANGVKFCGDWESGRNFYIEIPAYSWFTFRFNTDSSVSRRGFQAQATFSQTYSEYGTYQVCSGDGSSENTINYCFSSDNAYEDKCASDYVAPAPTASNDEPVYDHTFVDYFTSQPDHVNHNPFSETERNHVQLIQTILNRASESLNYVKDLVDAWNVFV</sequence>
<keyword evidence="1" id="KW-0677">Repeat</keyword>